<reference evidence="2" key="2">
    <citation type="submission" date="2023-01" db="EMBL/GenBank/DDBJ databases">
        <authorList>
            <person name="Sun Q."/>
            <person name="Evtushenko L."/>
        </authorList>
    </citation>
    <scope>NUCLEOTIDE SEQUENCE</scope>
    <source>
        <strain evidence="2">VKM B-2484</strain>
    </source>
</reference>
<sequence>MTRSLDRLMLGALAGFAATLPMTLVMRRLHGQLPAPERYPLPPREISEDLPRLGLSPAAATLLYHFLYGGAAGALYAGLFRRRGMAVGSVFGVAVWAASYLGWIPAARILRFGTEHPARRNGLMLAAHLAWGASLAAGLRELEEAKVQSFSRSKSRRPVLEDRVEDIG</sequence>
<keyword evidence="1" id="KW-0812">Transmembrane</keyword>
<protein>
    <recommendedName>
        <fullName evidence="4">DUF1440 domain-containing protein</fullName>
    </recommendedName>
</protein>
<evidence type="ECO:0000313" key="3">
    <source>
        <dbReference type="Proteomes" id="UP001143370"/>
    </source>
</evidence>
<dbReference type="Proteomes" id="UP001143370">
    <property type="component" value="Unassembled WGS sequence"/>
</dbReference>
<feature type="transmembrane region" description="Helical" evidence="1">
    <location>
        <begin position="55"/>
        <end position="77"/>
    </location>
</feature>
<dbReference type="EMBL" id="BSFJ01000043">
    <property type="protein sequence ID" value="GLK74502.1"/>
    <property type="molecule type" value="Genomic_DNA"/>
</dbReference>
<reference evidence="2" key="1">
    <citation type="journal article" date="2014" name="Int. J. Syst. Evol. Microbiol.">
        <title>Complete genome sequence of Corynebacterium casei LMG S-19264T (=DSM 44701T), isolated from a smear-ripened cheese.</title>
        <authorList>
            <consortium name="US DOE Joint Genome Institute (JGI-PGF)"/>
            <person name="Walter F."/>
            <person name="Albersmeier A."/>
            <person name="Kalinowski J."/>
            <person name="Ruckert C."/>
        </authorList>
    </citation>
    <scope>NUCLEOTIDE SEQUENCE</scope>
    <source>
        <strain evidence="2">VKM B-2484</strain>
    </source>
</reference>
<dbReference type="AlphaFoldDB" id="A0A9W6N1X9"/>
<keyword evidence="1" id="KW-1133">Transmembrane helix</keyword>
<comment type="caution">
    <text evidence="2">The sequence shown here is derived from an EMBL/GenBank/DDBJ whole genome shotgun (WGS) entry which is preliminary data.</text>
</comment>
<evidence type="ECO:0000313" key="2">
    <source>
        <dbReference type="EMBL" id="GLK74502.1"/>
    </source>
</evidence>
<keyword evidence="3" id="KW-1185">Reference proteome</keyword>
<keyword evidence="1" id="KW-0472">Membrane</keyword>
<name>A0A9W6N1X9_9HYPH</name>
<accession>A0A9W6N1X9</accession>
<proteinExistence type="predicted"/>
<evidence type="ECO:0000256" key="1">
    <source>
        <dbReference type="SAM" id="Phobius"/>
    </source>
</evidence>
<evidence type="ECO:0008006" key="4">
    <source>
        <dbReference type="Google" id="ProtNLM"/>
    </source>
</evidence>
<dbReference type="RefSeq" id="WP_213369934.1">
    <property type="nucleotide sequence ID" value="NZ_BSFJ01000043.1"/>
</dbReference>
<organism evidence="2 3">
    <name type="scientific">Ancylobacter dichloromethanicus</name>
    <dbReference type="NCBI Taxonomy" id="518825"/>
    <lineage>
        <taxon>Bacteria</taxon>
        <taxon>Pseudomonadati</taxon>
        <taxon>Pseudomonadota</taxon>
        <taxon>Alphaproteobacteria</taxon>
        <taxon>Hyphomicrobiales</taxon>
        <taxon>Xanthobacteraceae</taxon>
        <taxon>Ancylobacter</taxon>
    </lineage>
</organism>
<feature type="transmembrane region" description="Helical" evidence="1">
    <location>
        <begin position="84"/>
        <end position="103"/>
    </location>
</feature>
<gene>
    <name evidence="2" type="ORF">GCM10017643_46200</name>
</gene>